<dbReference type="PANTHER" id="PTHR43265:SF1">
    <property type="entry name" value="ESTERASE ESTD"/>
    <property type="match status" value="1"/>
</dbReference>
<gene>
    <name evidence="2" type="ORF">ABHF33_15385</name>
</gene>
<organism evidence="2">
    <name type="scientific">Chitinibacter mangrovi</name>
    <dbReference type="NCBI Taxonomy" id="3153927"/>
    <lineage>
        <taxon>Bacteria</taxon>
        <taxon>Pseudomonadati</taxon>
        <taxon>Pseudomonadota</taxon>
        <taxon>Betaproteobacteria</taxon>
        <taxon>Neisseriales</taxon>
        <taxon>Chitinibacteraceae</taxon>
        <taxon>Chitinibacter</taxon>
    </lineage>
</organism>
<name>A0AAU7FA51_9NEIS</name>
<keyword evidence="2" id="KW-0378">Hydrolase</keyword>
<dbReference type="SUPFAM" id="SSF53474">
    <property type="entry name" value="alpha/beta-Hydrolases"/>
    <property type="match status" value="1"/>
</dbReference>
<dbReference type="Gene3D" id="3.40.50.1820">
    <property type="entry name" value="alpha/beta hydrolase"/>
    <property type="match status" value="1"/>
</dbReference>
<dbReference type="InterPro" id="IPR053145">
    <property type="entry name" value="AB_hydrolase_Est10"/>
</dbReference>
<dbReference type="InterPro" id="IPR029058">
    <property type="entry name" value="AB_hydrolase_fold"/>
</dbReference>
<dbReference type="InterPro" id="IPR000383">
    <property type="entry name" value="Xaa-Pro-like_dom"/>
</dbReference>
<evidence type="ECO:0000259" key="1">
    <source>
        <dbReference type="Pfam" id="PF02129"/>
    </source>
</evidence>
<feature type="domain" description="Xaa-Pro dipeptidyl-peptidase-like" evidence="1">
    <location>
        <begin position="48"/>
        <end position="310"/>
    </location>
</feature>
<reference evidence="2" key="1">
    <citation type="submission" date="2024-05" db="EMBL/GenBank/DDBJ databases">
        <authorList>
            <person name="Yang L."/>
            <person name="Pan L."/>
        </authorList>
    </citation>
    <scope>NUCLEOTIDE SEQUENCE</scope>
    <source>
        <strain evidence="2">FCG-7</strain>
    </source>
</reference>
<dbReference type="KEGG" id="cmav:ABHF33_15385"/>
<accession>A0AAU7FA51</accession>
<protein>
    <submittedName>
        <fullName evidence="2">Alpha/beta hydrolase</fullName>
    </submittedName>
</protein>
<dbReference type="RefSeq" id="WP_348944775.1">
    <property type="nucleotide sequence ID" value="NZ_CP157355.1"/>
</dbReference>
<proteinExistence type="predicted"/>
<dbReference type="GO" id="GO:0052689">
    <property type="term" value="F:carboxylic ester hydrolase activity"/>
    <property type="evidence" value="ECO:0007669"/>
    <property type="project" value="TreeGrafter"/>
</dbReference>
<evidence type="ECO:0000313" key="2">
    <source>
        <dbReference type="EMBL" id="XBM00423.1"/>
    </source>
</evidence>
<dbReference type="AlphaFoldDB" id="A0AAU7FA51"/>
<dbReference type="PANTHER" id="PTHR43265">
    <property type="entry name" value="ESTERASE ESTD"/>
    <property type="match status" value="1"/>
</dbReference>
<sequence length="358" mass="39532">MHSKLRRRLWLACACAVLLILALLLLAQRHELKAQQQVELSFRHQQNQLAGTLLLPAGSGPFPVVLLVHGDGPQTRGLDRYTQIINAFLAAGIACFSWDKPGTGQSTGDWLQQSMADRAQETQAAMQMLAQRKDIQPHHIGVLGFSQAGWVLPIVGTQQPAPAYLITVGAALDWQAQGAYFTQQRLRRAGLSAPAMAQALQWQHAAPQPSLSLSFADYRQQYQAYLAQHPAPVGANTEPLSAARYHFIALNINANSSQQLASLQTPLLAIWGQDDLNVDAKANAQAFAALLNTKAHPQHRVAIIPQADHTMLDSATYSMQLPSEWTWWMTLRYFIAAEDAFAPEFLPQIVEWAKQHSD</sequence>
<dbReference type="EMBL" id="CP157355">
    <property type="protein sequence ID" value="XBM00423.1"/>
    <property type="molecule type" value="Genomic_DNA"/>
</dbReference>
<dbReference type="Pfam" id="PF02129">
    <property type="entry name" value="Peptidase_S15"/>
    <property type="match status" value="1"/>
</dbReference>